<evidence type="ECO:0000256" key="9">
    <source>
        <dbReference type="HAMAP-Rule" id="MF_00125"/>
    </source>
</evidence>
<reference evidence="11 12" key="1">
    <citation type="submission" date="2019-07" db="EMBL/GenBank/DDBJ databases">
        <title>Whole genome shotgun sequence of Rhodospirillum oryzae NBRC 107573.</title>
        <authorList>
            <person name="Hosoyama A."/>
            <person name="Uohara A."/>
            <person name="Ohji S."/>
            <person name="Ichikawa N."/>
        </authorList>
    </citation>
    <scope>NUCLEOTIDE SEQUENCE [LARGE SCALE GENOMIC DNA]</scope>
    <source>
        <strain evidence="11 12">NBRC 107573</strain>
    </source>
</reference>
<proteinExistence type="inferred from homology"/>
<keyword evidence="7 9" id="KW-0963">Cytoplasm</keyword>
<comment type="miscellaneous">
    <text evidence="9">This function is generally fulfilled by the C-terminal part of HisG, which is missing in some bacteria such as this one.</text>
</comment>
<evidence type="ECO:0000256" key="2">
    <source>
        <dbReference type="ARBA" id="ARBA00004667"/>
    </source>
</evidence>
<evidence type="ECO:0000313" key="12">
    <source>
        <dbReference type="Proteomes" id="UP000321567"/>
    </source>
</evidence>
<comment type="subunit">
    <text evidence="4 9">Heteromultimer composed of HisG and HisZ subunits.</text>
</comment>
<dbReference type="PANTHER" id="PTHR43707:SF1">
    <property type="entry name" value="HISTIDINE--TRNA LIGASE, MITOCHONDRIAL-RELATED"/>
    <property type="match status" value="1"/>
</dbReference>
<dbReference type="GO" id="GO:0016757">
    <property type="term" value="F:glycosyltransferase activity"/>
    <property type="evidence" value="ECO:0007669"/>
    <property type="project" value="UniProtKB-KW"/>
</dbReference>
<dbReference type="Proteomes" id="UP000321567">
    <property type="component" value="Unassembled WGS sequence"/>
</dbReference>
<evidence type="ECO:0000256" key="8">
    <source>
        <dbReference type="ARBA" id="ARBA00025246"/>
    </source>
</evidence>
<accession>A0A512H7J7</accession>
<dbReference type="PANTHER" id="PTHR43707">
    <property type="entry name" value="HISTIDYL-TRNA SYNTHETASE"/>
    <property type="match status" value="1"/>
</dbReference>
<comment type="subcellular location">
    <subcellularLocation>
        <location evidence="1 9">Cytoplasm</location>
    </subcellularLocation>
</comment>
<keyword evidence="11" id="KW-0328">Glycosyltransferase</keyword>
<protein>
    <recommendedName>
        <fullName evidence="6 9">ATP phosphoribosyltransferase regulatory subunit</fullName>
    </recommendedName>
</protein>
<gene>
    <name evidence="9 11" type="primary">hisZ</name>
    <name evidence="11" type="ORF">ROR02_15350</name>
</gene>
<dbReference type="InterPro" id="IPR045864">
    <property type="entry name" value="aa-tRNA-synth_II/BPL/LPL"/>
</dbReference>
<dbReference type="Gene3D" id="3.30.930.10">
    <property type="entry name" value="Bira Bifunctional Protein, Domain 2"/>
    <property type="match status" value="1"/>
</dbReference>
<dbReference type="InterPro" id="IPR004517">
    <property type="entry name" value="HisZ"/>
</dbReference>
<dbReference type="GO" id="GO:0006427">
    <property type="term" value="P:histidyl-tRNA aminoacylation"/>
    <property type="evidence" value="ECO:0007669"/>
    <property type="project" value="TreeGrafter"/>
</dbReference>
<keyword evidence="11" id="KW-0808">Transferase</keyword>
<name>A0A512H7J7_9PROT</name>
<dbReference type="InterPro" id="IPR004516">
    <property type="entry name" value="HisRS/HisZ"/>
</dbReference>
<dbReference type="EMBL" id="BJZO01000035">
    <property type="protein sequence ID" value="GEO81404.1"/>
    <property type="molecule type" value="Genomic_DNA"/>
</dbReference>
<feature type="domain" description="Aminoacyl-transfer RNA synthetases class-II family profile" evidence="10">
    <location>
        <begin position="39"/>
        <end position="387"/>
    </location>
</feature>
<evidence type="ECO:0000256" key="7">
    <source>
        <dbReference type="ARBA" id="ARBA00022490"/>
    </source>
</evidence>
<dbReference type="SUPFAM" id="SSF55681">
    <property type="entry name" value="Class II aaRS and biotin synthetases"/>
    <property type="match status" value="1"/>
</dbReference>
<dbReference type="HAMAP" id="MF_00125">
    <property type="entry name" value="HisZ"/>
    <property type="match status" value="1"/>
</dbReference>
<keyword evidence="12" id="KW-1185">Reference proteome</keyword>
<dbReference type="GO" id="GO:0004821">
    <property type="term" value="F:histidine-tRNA ligase activity"/>
    <property type="evidence" value="ECO:0007669"/>
    <property type="project" value="TreeGrafter"/>
</dbReference>
<evidence type="ECO:0000256" key="1">
    <source>
        <dbReference type="ARBA" id="ARBA00004496"/>
    </source>
</evidence>
<dbReference type="UniPathway" id="UPA00031">
    <property type="reaction ID" value="UER00006"/>
</dbReference>
<keyword evidence="9" id="KW-0368">Histidine biosynthesis</keyword>
<evidence type="ECO:0000313" key="11">
    <source>
        <dbReference type="EMBL" id="GEO81404.1"/>
    </source>
</evidence>
<evidence type="ECO:0000256" key="3">
    <source>
        <dbReference type="ARBA" id="ARBA00005539"/>
    </source>
</evidence>
<comment type="subunit">
    <text evidence="5">Homodimer.</text>
</comment>
<dbReference type="GO" id="GO:0005737">
    <property type="term" value="C:cytoplasm"/>
    <property type="evidence" value="ECO:0007669"/>
    <property type="project" value="UniProtKB-SubCell"/>
</dbReference>
<dbReference type="Pfam" id="PF13393">
    <property type="entry name" value="tRNA-synt_His"/>
    <property type="match status" value="1"/>
</dbReference>
<dbReference type="AlphaFoldDB" id="A0A512H7J7"/>
<sequence>MTASFPTAAQALLPNGLRDLLPPDAEQEAFVASRLVATFVANGYHRVKPPLIEFEESLLSGAGRTAAAQTFRVMDPITQRMMGLRSDMTTQVARIAASRLARAPRPLRLAYSGSVLRVRGSQLRPERQFTQAGLELIGAAGEDAVAEVLLLAVEALEQAGVERVCIDLTCPPLVPALCAALGLDEARAQAVRDVLEQKDLVAVGDLVGAEAAAVLRALLETVGPAERGVEALVALDLPEPAVAMRDSLVALARRVAGAVPHHDLTLDPLEHHGFEYHTGTAFCLFGRGARGELGRGGAYETGPDGAVEPSAGATLYLDAVLDVATCPPPRRLVLISPTLPAARRRALQAEGWATVPALGAAVDQAEALRLGCSHILDENGQPRALAPADQG</sequence>
<dbReference type="RefSeq" id="WP_147163442.1">
    <property type="nucleotide sequence ID" value="NZ_BJZO01000035.1"/>
</dbReference>
<dbReference type="PROSITE" id="PS50862">
    <property type="entry name" value="AA_TRNA_LIGASE_II"/>
    <property type="match status" value="1"/>
</dbReference>
<evidence type="ECO:0000256" key="5">
    <source>
        <dbReference type="ARBA" id="ARBA00011738"/>
    </source>
</evidence>
<dbReference type="GO" id="GO:0000105">
    <property type="term" value="P:L-histidine biosynthetic process"/>
    <property type="evidence" value="ECO:0007669"/>
    <property type="project" value="UniProtKB-UniRule"/>
</dbReference>
<evidence type="ECO:0000259" key="10">
    <source>
        <dbReference type="PROSITE" id="PS50862"/>
    </source>
</evidence>
<organism evidence="11 12">
    <name type="scientific">Pararhodospirillum oryzae</name>
    <dbReference type="NCBI Taxonomy" id="478448"/>
    <lineage>
        <taxon>Bacteria</taxon>
        <taxon>Pseudomonadati</taxon>
        <taxon>Pseudomonadota</taxon>
        <taxon>Alphaproteobacteria</taxon>
        <taxon>Rhodospirillales</taxon>
        <taxon>Rhodospirillaceae</taxon>
        <taxon>Pararhodospirillum</taxon>
    </lineage>
</organism>
<keyword evidence="9" id="KW-0028">Amino-acid biosynthesis</keyword>
<dbReference type="InterPro" id="IPR041715">
    <property type="entry name" value="HisRS-like_core"/>
</dbReference>
<dbReference type="OrthoDB" id="9769617at2"/>
<comment type="caution">
    <text evidence="11">The sequence shown here is derived from an EMBL/GenBank/DDBJ whole genome shotgun (WGS) entry which is preliminary data.</text>
</comment>
<comment type="pathway">
    <text evidence="2 9">Amino-acid biosynthesis; L-histidine biosynthesis; L-histidine from 5-phospho-alpha-D-ribose 1-diphosphate: step 1/9.</text>
</comment>
<comment type="function">
    <text evidence="8 9">Required for the first step of histidine biosynthesis. May allow the feedback regulation of ATP phosphoribosyltransferase activity by histidine.</text>
</comment>
<evidence type="ECO:0000256" key="4">
    <source>
        <dbReference type="ARBA" id="ARBA00011496"/>
    </source>
</evidence>
<dbReference type="InterPro" id="IPR006195">
    <property type="entry name" value="aa-tRNA-synth_II"/>
</dbReference>
<evidence type="ECO:0000256" key="6">
    <source>
        <dbReference type="ARBA" id="ARBA00020397"/>
    </source>
</evidence>
<comment type="similarity">
    <text evidence="3 9">Belongs to the class-II aminoacyl-tRNA synthetase family. HisZ subfamily.</text>
</comment>